<evidence type="ECO:0000313" key="4">
    <source>
        <dbReference type="Proteomes" id="UP000184073"/>
    </source>
</evidence>
<feature type="region of interest" description="Disordered" evidence="1">
    <location>
        <begin position="1"/>
        <end position="55"/>
    </location>
</feature>
<sequence length="402" mass="46920">MVASEFLSRLFQRTPRRRRQQRRQPQERPEQTPAAPLPPIPTTPEPRGEPSVRINPAGYTARATFDSPGVKDSTCKVNGSLYDNYYLPTLPWEYRSLFASICEAADQDIEDQGQEQGQEQKQADNQQAKLKLNSQEQSPLFTRLPPEIRYIIYLHAFGGRRIHMDYDYDPRWHKSRRWSWWHRVCDDDAVCPVKEFVCPETAPAEGAMLQLGSSSWFKDGFEYRIDAVNWLRCCKIGYQESLPILYSSNTFVLSQGIDQLHRVTRVMPRDHLALLTSLSVEIDVYKICRRPPPHMDGHFRDFYHGFFDLIRQRLPNLRGLSLSIAGIPSPPRTGVEWSEEGERMWVGPWEELGESKRWKRLEIAVPARWVEEFEGVGRRRDMNYGEKRYDLVQGLESFQKGW</sequence>
<proteinExistence type="predicted"/>
<dbReference type="PANTHER" id="PTHR38790:SF4">
    <property type="entry name" value="2EXR DOMAIN-CONTAINING PROTEIN"/>
    <property type="match status" value="1"/>
</dbReference>
<dbReference type="AlphaFoldDB" id="A0A1L9Q1B3"/>
<protein>
    <recommendedName>
        <fullName evidence="2">DUF7730 domain-containing protein</fullName>
    </recommendedName>
</protein>
<evidence type="ECO:0000259" key="2">
    <source>
        <dbReference type="Pfam" id="PF24864"/>
    </source>
</evidence>
<dbReference type="VEuPathDB" id="FungiDB:ASPVEDRAFT_46771"/>
<organism evidence="3 4">
    <name type="scientific">Aspergillus versicolor CBS 583.65</name>
    <dbReference type="NCBI Taxonomy" id="1036611"/>
    <lineage>
        <taxon>Eukaryota</taxon>
        <taxon>Fungi</taxon>
        <taxon>Dikarya</taxon>
        <taxon>Ascomycota</taxon>
        <taxon>Pezizomycotina</taxon>
        <taxon>Eurotiomycetes</taxon>
        <taxon>Eurotiomycetidae</taxon>
        <taxon>Eurotiales</taxon>
        <taxon>Aspergillaceae</taxon>
        <taxon>Aspergillus</taxon>
        <taxon>Aspergillus subgen. Nidulantes</taxon>
    </lineage>
</organism>
<dbReference type="OrthoDB" id="515692at2759"/>
<dbReference type="STRING" id="1036611.A0A1L9Q1B3"/>
<dbReference type="GeneID" id="63729151"/>
<dbReference type="EMBL" id="KV878137">
    <property type="protein sequence ID" value="OJJ07472.1"/>
    <property type="molecule type" value="Genomic_DNA"/>
</dbReference>
<name>A0A1L9Q1B3_ASPVE</name>
<dbReference type="Pfam" id="PF24864">
    <property type="entry name" value="DUF7730"/>
    <property type="match status" value="1"/>
</dbReference>
<reference evidence="4" key="1">
    <citation type="journal article" date="2017" name="Genome Biol.">
        <title>Comparative genomics reveals high biological diversity and specific adaptations in the industrially and medically important fungal genus Aspergillus.</title>
        <authorList>
            <person name="de Vries R.P."/>
            <person name="Riley R."/>
            <person name="Wiebenga A."/>
            <person name="Aguilar-Osorio G."/>
            <person name="Amillis S."/>
            <person name="Uchima C.A."/>
            <person name="Anderluh G."/>
            <person name="Asadollahi M."/>
            <person name="Askin M."/>
            <person name="Barry K."/>
            <person name="Battaglia E."/>
            <person name="Bayram O."/>
            <person name="Benocci T."/>
            <person name="Braus-Stromeyer S.A."/>
            <person name="Caldana C."/>
            <person name="Canovas D."/>
            <person name="Cerqueira G.C."/>
            <person name="Chen F."/>
            <person name="Chen W."/>
            <person name="Choi C."/>
            <person name="Clum A."/>
            <person name="Dos Santos R.A."/>
            <person name="Damasio A.R."/>
            <person name="Diallinas G."/>
            <person name="Emri T."/>
            <person name="Fekete E."/>
            <person name="Flipphi M."/>
            <person name="Freyberg S."/>
            <person name="Gallo A."/>
            <person name="Gournas C."/>
            <person name="Habgood R."/>
            <person name="Hainaut M."/>
            <person name="Harispe M.L."/>
            <person name="Henrissat B."/>
            <person name="Hilden K.S."/>
            <person name="Hope R."/>
            <person name="Hossain A."/>
            <person name="Karabika E."/>
            <person name="Karaffa L."/>
            <person name="Karanyi Z."/>
            <person name="Krasevec N."/>
            <person name="Kuo A."/>
            <person name="Kusch H."/>
            <person name="LaButti K."/>
            <person name="Lagendijk E.L."/>
            <person name="Lapidus A."/>
            <person name="Levasseur A."/>
            <person name="Lindquist E."/>
            <person name="Lipzen A."/>
            <person name="Logrieco A.F."/>
            <person name="MacCabe A."/>
            <person name="Maekelae M.R."/>
            <person name="Malavazi I."/>
            <person name="Melin P."/>
            <person name="Meyer V."/>
            <person name="Mielnichuk N."/>
            <person name="Miskei M."/>
            <person name="Molnar A.P."/>
            <person name="Mule G."/>
            <person name="Ngan C.Y."/>
            <person name="Orejas M."/>
            <person name="Orosz E."/>
            <person name="Ouedraogo J.P."/>
            <person name="Overkamp K.M."/>
            <person name="Park H.-S."/>
            <person name="Perrone G."/>
            <person name="Piumi F."/>
            <person name="Punt P.J."/>
            <person name="Ram A.F."/>
            <person name="Ramon A."/>
            <person name="Rauscher S."/>
            <person name="Record E."/>
            <person name="Riano-Pachon D.M."/>
            <person name="Robert V."/>
            <person name="Roehrig J."/>
            <person name="Ruller R."/>
            <person name="Salamov A."/>
            <person name="Salih N.S."/>
            <person name="Samson R.A."/>
            <person name="Sandor E."/>
            <person name="Sanguinetti M."/>
            <person name="Schuetze T."/>
            <person name="Sepcic K."/>
            <person name="Shelest E."/>
            <person name="Sherlock G."/>
            <person name="Sophianopoulou V."/>
            <person name="Squina F.M."/>
            <person name="Sun H."/>
            <person name="Susca A."/>
            <person name="Todd R.B."/>
            <person name="Tsang A."/>
            <person name="Unkles S.E."/>
            <person name="van de Wiele N."/>
            <person name="van Rossen-Uffink D."/>
            <person name="Oliveira J.V."/>
            <person name="Vesth T.C."/>
            <person name="Visser J."/>
            <person name="Yu J.-H."/>
            <person name="Zhou M."/>
            <person name="Andersen M.R."/>
            <person name="Archer D.B."/>
            <person name="Baker S.E."/>
            <person name="Benoit I."/>
            <person name="Brakhage A.A."/>
            <person name="Braus G.H."/>
            <person name="Fischer R."/>
            <person name="Frisvad J.C."/>
            <person name="Goldman G.H."/>
            <person name="Houbraken J."/>
            <person name="Oakley B."/>
            <person name="Pocsi I."/>
            <person name="Scazzocchio C."/>
            <person name="Seiboth B."/>
            <person name="vanKuyk P.A."/>
            <person name="Wortman J."/>
            <person name="Dyer P.S."/>
            <person name="Grigoriev I.V."/>
        </authorList>
    </citation>
    <scope>NUCLEOTIDE SEQUENCE [LARGE SCALE GENOMIC DNA]</scope>
    <source>
        <strain evidence="4">CBS 583.65</strain>
    </source>
</reference>
<dbReference type="Proteomes" id="UP000184073">
    <property type="component" value="Unassembled WGS sequence"/>
</dbReference>
<evidence type="ECO:0000313" key="3">
    <source>
        <dbReference type="EMBL" id="OJJ07472.1"/>
    </source>
</evidence>
<evidence type="ECO:0000256" key="1">
    <source>
        <dbReference type="SAM" id="MobiDB-lite"/>
    </source>
</evidence>
<feature type="region of interest" description="Disordered" evidence="1">
    <location>
        <begin position="109"/>
        <end position="134"/>
    </location>
</feature>
<keyword evidence="4" id="KW-1185">Reference proteome</keyword>
<feature type="domain" description="DUF7730" evidence="2">
    <location>
        <begin position="134"/>
        <end position="366"/>
    </location>
</feature>
<feature type="compositionally biased region" description="Pro residues" evidence="1">
    <location>
        <begin position="35"/>
        <end position="44"/>
    </location>
</feature>
<gene>
    <name evidence="3" type="ORF">ASPVEDRAFT_46771</name>
</gene>
<dbReference type="InterPro" id="IPR056632">
    <property type="entry name" value="DUF7730"/>
</dbReference>
<accession>A0A1L9Q1B3</accession>
<dbReference type="PANTHER" id="PTHR38790">
    <property type="entry name" value="2EXR DOMAIN-CONTAINING PROTEIN-RELATED"/>
    <property type="match status" value="1"/>
</dbReference>
<feature type="compositionally biased region" description="Low complexity" evidence="1">
    <location>
        <begin position="114"/>
        <end position="128"/>
    </location>
</feature>
<dbReference type="RefSeq" id="XP_040673234.1">
    <property type="nucleotide sequence ID" value="XM_040813640.1"/>
</dbReference>